<dbReference type="Proteomes" id="UP001623600">
    <property type="component" value="Unassembled WGS sequence"/>
</dbReference>
<comment type="caution">
    <text evidence="4">The sequence shown here is derived from an EMBL/GenBank/DDBJ whole genome shotgun (WGS) entry which is preliminary data.</text>
</comment>
<evidence type="ECO:0000256" key="2">
    <source>
        <dbReference type="PROSITE-ProRule" id="PRU00591"/>
    </source>
</evidence>
<accession>A0ABW8S975</accession>
<dbReference type="EMBL" id="JBJIAB010000030">
    <property type="protein sequence ID" value="MFL0167249.1"/>
    <property type="molecule type" value="Genomic_DNA"/>
</dbReference>
<feature type="repeat" description="Cell wall-binding" evidence="2">
    <location>
        <begin position="170"/>
        <end position="189"/>
    </location>
</feature>
<evidence type="ECO:0000256" key="1">
    <source>
        <dbReference type="ARBA" id="ARBA00022737"/>
    </source>
</evidence>
<evidence type="ECO:0008006" key="6">
    <source>
        <dbReference type="Google" id="ProtNLM"/>
    </source>
</evidence>
<dbReference type="SUPFAM" id="SSF69360">
    <property type="entry name" value="Cell wall binding repeat"/>
    <property type="match status" value="1"/>
</dbReference>
<feature type="chain" id="PRO_5047385498" description="Cell wall-binding protein" evidence="3">
    <location>
        <begin position="30"/>
        <end position="208"/>
    </location>
</feature>
<evidence type="ECO:0000313" key="4">
    <source>
        <dbReference type="EMBL" id="MFL0167249.1"/>
    </source>
</evidence>
<sequence>MIKNNLVKTISLTIIAMSLAVSNSIYANAEDNVNIEKAKAEIVRGINPTLENGLSLTTDDLEFEEETTVKKHFDYEDTKINLIDEKIYNFKNKQYIKNHYYYGLNSKCIYNEYRGTGGGSLTVLKDGNIYAEFEFCGGNYSGQHGWFGTNGWSQDANYPYWYYFKNGIVQTGWIYDNGKWYYCYSNGEMAHDTTIAGYQLGADGAWIQ</sequence>
<keyword evidence="1" id="KW-0677">Repeat</keyword>
<name>A0ABW8S975_9CLOT</name>
<keyword evidence="5" id="KW-1185">Reference proteome</keyword>
<dbReference type="PROSITE" id="PS51170">
    <property type="entry name" value="CW"/>
    <property type="match status" value="1"/>
</dbReference>
<dbReference type="RefSeq" id="WP_406762154.1">
    <property type="nucleotide sequence ID" value="NZ_JBJIAB010000030.1"/>
</dbReference>
<proteinExistence type="predicted"/>
<evidence type="ECO:0000313" key="5">
    <source>
        <dbReference type="Proteomes" id="UP001623600"/>
    </source>
</evidence>
<dbReference type="InterPro" id="IPR018337">
    <property type="entry name" value="Cell_wall/Cho-bd_repeat"/>
</dbReference>
<protein>
    <recommendedName>
        <fullName evidence="6">Cell wall-binding protein</fullName>
    </recommendedName>
</protein>
<gene>
    <name evidence="4" type="ORF">ACJDTP_19440</name>
</gene>
<organism evidence="4 5">
    <name type="scientific">Candidatus Clostridium helianthi</name>
    <dbReference type="NCBI Taxonomy" id="3381660"/>
    <lineage>
        <taxon>Bacteria</taxon>
        <taxon>Bacillati</taxon>
        <taxon>Bacillota</taxon>
        <taxon>Clostridia</taxon>
        <taxon>Eubacteriales</taxon>
        <taxon>Clostridiaceae</taxon>
        <taxon>Clostridium</taxon>
    </lineage>
</organism>
<dbReference type="Gene3D" id="2.10.270.10">
    <property type="entry name" value="Cholin Binding"/>
    <property type="match status" value="1"/>
</dbReference>
<reference evidence="4 5" key="1">
    <citation type="submission" date="2024-11" db="EMBL/GenBank/DDBJ databases">
        <authorList>
            <person name="Heng Y.C."/>
            <person name="Lim A.C.H."/>
            <person name="Lee J.K.Y."/>
            <person name="Kittelmann S."/>
        </authorList>
    </citation>
    <scope>NUCLEOTIDE SEQUENCE [LARGE SCALE GENOMIC DNA]</scope>
    <source>
        <strain evidence="4 5">WILCCON 0112</strain>
    </source>
</reference>
<dbReference type="Pfam" id="PF01473">
    <property type="entry name" value="Choline_bind_1"/>
    <property type="match status" value="1"/>
</dbReference>
<evidence type="ECO:0000256" key="3">
    <source>
        <dbReference type="SAM" id="SignalP"/>
    </source>
</evidence>
<feature type="signal peptide" evidence="3">
    <location>
        <begin position="1"/>
        <end position="29"/>
    </location>
</feature>
<keyword evidence="3" id="KW-0732">Signal</keyword>